<accession>A0AAN9LFI7</accession>
<keyword evidence="2" id="KW-1185">Reference proteome</keyword>
<gene>
    <name evidence="1" type="ORF">VNO80_26871</name>
</gene>
<reference evidence="1 2" key="1">
    <citation type="submission" date="2024-01" db="EMBL/GenBank/DDBJ databases">
        <title>The genomes of 5 underutilized Papilionoideae crops provide insights into root nodulation and disease resistanc.</title>
        <authorList>
            <person name="Jiang F."/>
        </authorList>
    </citation>
    <scope>NUCLEOTIDE SEQUENCE [LARGE SCALE GENOMIC DNA]</scope>
    <source>
        <strain evidence="1">JINMINGXINNONG_FW02</strain>
        <tissue evidence="1">Leaves</tissue>
    </source>
</reference>
<proteinExistence type="predicted"/>
<dbReference type="EMBL" id="JAYMYR010000010">
    <property type="protein sequence ID" value="KAK7335100.1"/>
    <property type="molecule type" value="Genomic_DNA"/>
</dbReference>
<dbReference type="AlphaFoldDB" id="A0AAN9LFI7"/>
<name>A0AAN9LFI7_PHACN</name>
<sequence length="67" mass="7333">MLLVTSIDGVDLTSNLWVDAVEVESSRAFHLLASDVESEHTTFGRSKTNVVCPIFGGRGEDEVKPNR</sequence>
<organism evidence="1 2">
    <name type="scientific">Phaseolus coccineus</name>
    <name type="common">Scarlet runner bean</name>
    <name type="synonym">Phaseolus multiflorus</name>
    <dbReference type="NCBI Taxonomy" id="3886"/>
    <lineage>
        <taxon>Eukaryota</taxon>
        <taxon>Viridiplantae</taxon>
        <taxon>Streptophyta</taxon>
        <taxon>Embryophyta</taxon>
        <taxon>Tracheophyta</taxon>
        <taxon>Spermatophyta</taxon>
        <taxon>Magnoliopsida</taxon>
        <taxon>eudicotyledons</taxon>
        <taxon>Gunneridae</taxon>
        <taxon>Pentapetalae</taxon>
        <taxon>rosids</taxon>
        <taxon>fabids</taxon>
        <taxon>Fabales</taxon>
        <taxon>Fabaceae</taxon>
        <taxon>Papilionoideae</taxon>
        <taxon>50 kb inversion clade</taxon>
        <taxon>NPAAA clade</taxon>
        <taxon>indigoferoid/millettioid clade</taxon>
        <taxon>Phaseoleae</taxon>
        <taxon>Phaseolus</taxon>
    </lineage>
</organism>
<evidence type="ECO:0000313" key="1">
    <source>
        <dbReference type="EMBL" id="KAK7335100.1"/>
    </source>
</evidence>
<comment type="caution">
    <text evidence="1">The sequence shown here is derived from an EMBL/GenBank/DDBJ whole genome shotgun (WGS) entry which is preliminary data.</text>
</comment>
<evidence type="ECO:0000313" key="2">
    <source>
        <dbReference type="Proteomes" id="UP001374584"/>
    </source>
</evidence>
<protein>
    <submittedName>
        <fullName evidence="1">Uncharacterized protein</fullName>
    </submittedName>
</protein>
<dbReference type="Proteomes" id="UP001374584">
    <property type="component" value="Unassembled WGS sequence"/>
</dbReference>